<dbReference type="AlphaFoldDB" id="A0A8C9FT53"/>
<organism evidence="1 2">
    <name type="scientific">Pavo cristatus</name>
    <name type="common">Indian peafowl</name>
    <name type="synonym">Blue peafowl</name>
    <dbReference type="NCBI Taxonomy" id="9049"/>
    <lineage>
        <taxon>Eukaryota</taxon>
        <taxon>Metazoa</taxon>
        <taxon>Chordata</taxon>
        <taxon>Craniata</taxon>
        <taxon>Vertebrata</taxon>
        <taxon>Euteleostomi</taxon>
        <taxon>Archelosauria</taxon>
        <taxon>Archosauria</taxon>
        <taxon>Dinosauria</taxon>
        <taxon>Saurischia</taxon>
        <taxon>Theropoda</taxon>
        <taxon>Coelurosauria</taxon>
        <taxon>Aves</taxon>
        <taxon>Neognathae</taxon>
        <taxon>Galloanserae</taxon>
        <taxon>Galliformes</taxon>
        <taxon>Phasianidae</taxon>
        <taxon>Phasianinae</taxon>
        <taxon>Pavo</taxon>
    </lineage>
</organism>
<dbReference type="Proteomes" id="UP000694428">
    <property type="component" value="Unplaced"/>
</dbReference>
<reference evidence="1" key="1">
    <citation type="submission" date="2025-08" db="UniProtKB">
        <authorList>
            <consortium name="Ensembl"/>
        </authorList>
    </citation>
    <scope>IDENTIFICATION</scope>
</reference>
<accession>A0A8C9FT53</accession>
<sequence length="68" mass="7718">MCSCNEHRDFQVERLCSDKVYLFPADHATKEPVEDTDPSTLSLTMVCISVLTNLKSLDLSTVMFCRCE</sequence>
<protein>
    <submittedName>
        <fullName evidence="1">Uncharacterized protein</fullName>
    </submittedName>
</protein>
<reference evidence="1" key="2">
    <citation type="submission" date="2025-09" db="UniProtKB">
        <authorList>
            <consortium name="Ensembl"/>
        </authorList>
    </citation>
    <scope>IDENTIFICATION</scope>
</reference>
<keyword evidence="2" id="KW-1185">Reference proteome</keyword>
<evidence type="ECO:0000313" key="2">
    <source>
        <dbReference type="Proteomes" id="UP000694428"/>
    </source>
</evidence>
<proteinExistence type="predicted"/>
<name>A0A8C9FT53_PAVCR</name>
<dbReference type="Ensembl" id="ENSPSTT00000019985.1">
    <property type="protein sequence ID" value="ENSPSTP00000019080.1"/>
    <property type="gene ID" value="ENSPSTG00000013745.1"/>
</dbReference>
<evidence type="ECO:0000313" key="1">
    <source>
        <dbReference type="Ensembl" id="ENSPSTP00000019080.1"/>
    </source>
</evidence>